<feature type="transmembrane region" description="Helical" evidence="1">
    <location>
        <begin position="88"/>
        <end position="104"/>
    </location>
</feature>
<sequence length="152" mass="17737">MSYLTINKKYRLNSETNFNDKLNELLTETDEFEINKLENNLIKIISNISWGVLIVKGGGGFPINILIDTSNVEINRTVEIRTKIRKEHFLLMGLLILFQVGAIFSNKDIWTQLFVITIVLISHFWLHFIYRVQENTLIKKVISKLELEQISI</sequence>
<keyword evidence="1" id="KW-0812">Transmembrane</keyword>
<protein>
    <recommendedName>
        <fullName evidence="4">2TM domain-containing protein</fullName>
    </recommendedName>
</protein>
<dbReference type="EMBL" id="JAOYOD010000001">
    <property type="protein sequence ID" value="MCV9386183.1"/>
    <property type="molecule type" value="Genomic_DNA"/>
</dbReference>
<proteinExistence type="predicted"/>
<comment type="caution">
    <text evidence="2">The sequence shown here is derived from an EMBL/GenBank/DDBJ whole genome shotgun (WGS) entry which is preliminary data.</text>
</comment>
<keyword evidence="1" id="KW-0472">Membrane</keyword>
<accession>A0ABT3CRK1</accession>
<dbReference type="Proteomes" id="UP001300692">
    <property type="component" value="Unassembled WGS sequence"/>
</dbReference>
<reference evidence="2 3" key="1">
    <citation type="submission" date="2022-10" db="EMBL/GenBank/DDBJ databases">
        <title>Comparative genomics and taxonomic characterization of three novel marine species of genus Reichenbachiella exhibiting antioxidant and polysaccharide degradation activities.</title>
        <authorList>
            <person name="Muhammad N."/>
            <person name="Lee Y.-J."/>
            <person name="Ko J."/>
            <person name="Kim S.-G."/>
        </authorList>
    </citation>
    <scope>NUCLEOTIDE SEQUENCE [LARGE SCALE GENOMIC DNA]</scope>
    <source>
        <strain evidence="2 3">ABR2-5</strain>
    </source>
</reference>
<gene>
    <name evidence="2" type="ORF">N7U62_05880</name>
</gene>
<evidence type="ECO:0000256" key="1">
    <source>
        <dbReference type="SAM" id="Phobius"/>
    </source>
</evidence>
<name>A0ABT3CRK1_9BACT</name>
<feature type="transmembrane region" description="Helical" evidence="1">
    <location>
        <begin position="110"/>
        <end position="130"/>
    </location>
</feature>
<keyword evidence="3" id="KW-1185">Reference proteome</keyword>
<evidence type="ECO:0008006" key="4">
    <source>
        <dbReference type="Google" id="ProtNLM"/>
    </source>
</evidence>
<keyword evidence="1" id="KW-1133">Transmembrane helix</keyword>
<evidence type="ECO:0000313" key="3">
    <source>
        <dbReference type="Proteomes" id="UP001300692"/>
    </source>
</evidence>
<dbReference type="RefSeq" id="WP_264136968.1">
    <property type="nucleotide sequence ID" value="NZ_JAOYOD010000001.1"/>
</dbReference>
<organism evidence="2 3">
    <name type="scientific">Reichenbachiella ulvae</name>
    <dbReference type="NCBI Taxonomy" id="2980104"/>
    <lineage>
        <taxon>Bacteria</taxon>
        <taxon>Pseudomonadati</taxon>
        <taxon>Bacteroidota</taxon>
        <taxon>Cytophagia</taxon>
        <taxon>Cytophagales</taxon>
        <taxon>Reichenbachiellaceae</taxon>
        <taxon>Reichenbachiella</taxon>
    </lineage>
</organism>
<evidence type="ECO:0000313" key="2">
    <source>
        <dbReference type="EMBL" id="MCV9386183.1"/>
    </source>
</evidence>